<evidence type="ECO:0000256" key="5">
    <source>
        <dbReference type="HAMAP-Rule" id="MF_00127"/>
    </source>
</evidence>
<dbReference type="InterPro" id="IPR041715">
    <property type="entry name" value="HisRS-like_core"/>
</dbReference>
<dbReference type="HAMAP" id="MF_00127">
    <property type="entry name" value="His_tRNA_synth"/>
    <property type="match status" value="1"/>
</dbReference>
<gene>
    <name evidence="5 8" type="primary">hisS</name>
    <name evidence="8" type="ORF">BWX89_01557</name>
</gene>
<reference evidence="8" key="1">
    <citation type="submission" date="2017-02" db="EMBL/GenBank/DDBJ databases">
        <title>Delving into the versatile metabolic prowess of the omnipresent phylum Bacteroidetes.</title>
        <authorList>
            <person name="Nobu M.K."/>
            <person name="Mei R."/>
            <person name="Narihiro T."/>
            <person name="Kuroda K."/>
            <person name="Liu W.-T."/>
        </authorList>
    </citation>
    <scope>NUCLEOTIDE SEQUENCE</scope>
    <source>
        <strain evidence="8">ADurb.Bin131</strain>
    </source>
</reference>
<dbReference type="AlphaFoldDB" id="A0A1V6C4W0"/>
<dbReference type="Proteomes" id="UP000485562">
    <property type="component" value="Unassembled WGS sequence"/>
</dbReference>
<feature type="binding site" evidence="6">
    <location>
        <position position="259"/>
    </location>
    <ligand>
        <name>L-histidine</name>
        <dbReference type="ChEBI" id="CHEBI:57595"/>
    </ligand>
</feature>
<feature type="binding site" evidence="6">
    <location>
        <position position="114"/>
    </location>
    <ligand>
        <name>L-histidine</name>
        <dbReference type="ChEBI" id="CHEBI:57595"/>
    </ligand>
</feature>
<dbReference type="EC" id="6.1.1.21" evidence="5"/>
<evidence type="ECO:0000256" key="6">
    <source>
        <dbReference type="PIRSR" id="PIRSR001549-1"/>
    </source>
</evidence>
<dbReference type="GO" id="GO:0006427">
    <property type="term" value="P:histidyl-tRNA aminoacylation"/>
    <property type="evidence" value="ECO:0007669"/>
    <property type="project" value="UniProtKB-UniRule"/>
</dbReference>
<protein>
    <recommendedName>
        <fullName evidence="5">Histidine--tRNA ligase</fullName>
        <ecNumber evidence="5">6.1.1.21</ecNumber>
    </recommendedName>
    <alternativeName>
        <fullName evidence="5">Histidyl-tRNA synthetase</fullName>
        <shortName evidence="5">HisRS</shortName>
    </alternativeName>
</protein>
<dbReference type="InterPro" id="IPR006195">
    <property type="entry name" value="aa-tRNA-synth_II"/>
</dbReference>
<dbReference type="Gene3D" id="3.30.930.10">
    <property type="entry name" value="Bira Bifunctional Protein, Domain 2"/>
    <property type="match status" value="1"/>
</dbReference>
<dbReference type="SUPFAM" id="SSF55681">
    <property type="entry name" value="Class II aaRS and biotin synthetases"/>
    <property type="match status" value="1"/>
</dbReference>
<dbReference type="InterPro" id="IPR004154">
    <property type="entry name" value="Anticodon-bd"/>
</dbReference>
<feature type="binding site" evidence="6">
    <location>
        <begin position="263"/>
        <end position="264"/>
    </location>
    <ligand>
        <name>L-histidine</name>
        <dbReference type="ChEBI" id="CHEBI:57595"/>
    </ligand>
</feature>
<dbReference type="EMBL" id="MWDQ01000147">
    <property type="protein sequence ID" value="OQB71890.1"/>
    <property type="molecule type" value="Genomic_DNA"/>
</dbReference>
<keyword evidence="5 8" id="KW-0436">Ligase</keyword>
<organism evidence="8">
    <name type="scientific">candidate division TA06 bacterium ADurb.Bin131</name>
    <dbReference type="NCBI Taxonomy" id="1852827"/>
    <lineage>
        <taxon>Bacteria</taxon>
        <taxon>Bacteria division TA06</taxon>
    </lineage>
</organism>
<accession>A0A1V6C4W0</accession>
<feature type="binding site" evidence="6">
    <location>
        <begin position="83"/>
        <end position="85"/>
    </location>
    <ligand>
        <name>L-histidine</name>
        <dbReference type="ChEBI" id="CHEBI:57595"/>
    </ligand>
</feature>
<comment type="catalytic activity">
    <reaction evidence="4 5">
        <text>tRNA(His) + L-histidine + ATP = L-histidyl-tRNA(His) + AMP + diphosphate + H(+)</text>
        <dbReference type="Rhea" id="RHEA:17313"/>
        <dbReference type="Rhea" id="RHEA-COMP:9665"/>
        <dbReference type="Rhea" id="RHEA-COMP:9689"/>
        <dbReference type="ChEBI" id="CHEBI:15378"/>
        <dbReference type="ChEBI" id="CHEBI:30616"/>
        <dbReference type="ChEBI" id="CHEBI:33019"/>
        <dbReference type="ChEBI" id="CHEBI:57595"/>
        <dbReference type="ChEBI" id="CHEBI:78442"/>
        <dbReference type="ChEBI" id="CHEBI:78527"/>
        <dbReference type="ChEBI" id="CHEBI:456215"/>
        <dbReference type="EC" id="6.1.1.21"/>
    </reaction>
</comment>
<proteinExistence type="inferred from homology"/>
<comment type="similarity">
    <text evidence="1 5">Belongs to the class-II aminoacyl-tRNA synthetase family.</text>
</comment>
<sequence length="424" mass="49354">MSEQIKSVRGMRDILPEEIEVWQSVEAIIFKTLESFGFEEIRLPIVEDLRLFQRSVGSYTDIVQKEMYVFQDKAGRHLALRPEATASVVRAYLEHQIYLKKKITRLYYSGPMFRYDRPQKDRYRQFYQIGAEIFGGSSPYFDVEMIIILSKIFNLIGISEYLFEINSVGCNICKIKYETKLKEFLELNKDQMCQDCKLRMQHNVLRVLDCKLDTCRKIIRNAPTIESFLCNDCIKHQEAVYTVLDKLHINYEKNQYLVRGLDYYTKIVFELKIKNEENSVAGGGRYDNLVKELGGPVTPAVGFAIGMDRLCSILNGDLCIKNKILIVFLDKQSIEAGMPIIDNSRISGIRISADYSERSLKSHLKNADRENINNVLILGENELEKKCFLYKNMRDGSQKYIKFDELSNFFKELKNVKDSHMRTD</sequence>
<feature type="binding site" evidence="6">
    <location>
        <position position="132"/>
    </location>
    <ligand>
        <name>L-histidine</name>
        <dbReference type="ChEBI" id="CHEBI:57595"/>
    </ligand>
</feature>
<evidence type="ECO:0000259" key="7">
    <source>
        <dbReference type="PROSITE" id="PS50862"/>
    </source>
</evidence>
<comment type="subcellular location">
    <subcellularLocation>
        <location evidence="5">Cytoplasm</location>
    </subcellularLocation>
</comment>
<name>A0A1V6C4W0_UNCT6</name>
<dbReference type="GO" id="GO:0005737">
    <property type="term" value="C:cytoplasm"/>
    <property type="evidence" value="ECO:0007669"/>
    <property type="project" value="UniProtKB-SubCell"/>
</dbReference>
<dbReference type="PANTHER" id="PTHR43707">
    <property type="entry name" value="HISTIDYL-TRNA SYNTHETASE"/>
    <property type="match status" value="1"/>
</dbReference>
<dbReference type="InterPro" id="IPR004516">
    <property type="entry name" value="HisRS/HisZ"/>
</dbReference>
<dbReference type="GO" id="GO:0005524">
    <property type="term" value="F:ATP binding"/>
    <property type="evidence" value="ECO:0007669"/>
    <property type="project" value="UniProtKB-UniRule"/>
</dbReference>
<keyword evidence="2 5" id="KW-0547">Nucleotide-binding</keyword>
<dbReference type="InterPro" id="IPR045864">
    <property type="entry name" value="aa-tRNA-synth_II/BPL/LPL"/>
</dbReference>
<evidence type="ECO:0000256" key="1">
    <source>
        <dbReference type="ARBA" id="ARBA00008226"/>
    </source>
</evidence>
<dbReference type="PROSITE" id="PS50862">
    <property type="entry name" value="AA_TRNA_LIGASE_II"/>
    <property type="match status" value="1"/>
</dbReference>
<dbReference type="NCBIfam" id="TIGR00442">
    <property type="entry name" value="hisS"/>
    <property type="match status" value="1"/>
</dbReference>
<keyword evidence="5" id="KW-0648">Protein biosynthesis</keyword>
<keyword evidence="3 5" id="KW-0030">Aminoacyl-tRNA synthetase</keyword>
<dbReference type="GO" id="GO:0004821">
    <property type="term" value="F:histidine-tRNA ligase activity"/>
    <property type="evidence" value="ECO:0007669"/>
    <property type="project" value="UniProtKB-UniRule"/>
</dbReference>
<dbReference type="Gene3D" id="3.40.50.800">
    <property type="entry name" value="Anticodon-binding domain"/>
    <property type="match status" value="1"/>
</dbReference>
<dbReference type="SUPFAM" id="SSF52954">
    <property type="entry name" value="Class II aaRS ABD-related"/>
    <property type="match status" value="1"/>
</dbReference>
<dbReference type="PANTHER" id="PTHR43707:SF1">
    <property type="entry name" value="HISTIDINE--TRNA LIGASE, MITOCHONDRIAL-RELATED"/>
    <property type="match status" value="1"/>
</dbReference>
<feature type="binding site" evidence="6">
    <location>
        <position position="128"/>
    </location>
    <ligand>
        <name>L-histidine</name>
        <dbReference type="ChEBI" id="CHEBI:57595"/>
    </ligand>
</feature>
<dbReference type="Pfam" id="PF03129">
    <property type="entry name" value="HGTP_anticodon"/>
    <property type="match status" value="1"/>
</dbReference>
<dbReference type="Pfam" id="PF13393">
    <property type="entry name" value="tRNA-synt_His"/>
    <property type="match status" value="1"/>
</dbReference>
<evidence type="ECO:0000256" key="2">
    <source>
        <dbReference type="ARBA" id="ARBA00022741"/>
    </source>
</evidence>
<evidence type="ECO:0000256" key="3">
    <source>
        <dbReference type="ARBA" id="ARBA00023146"/>
    </source>
</evidence>
<dbReference type="CDD" id="cd00773">
    <property type="entry name" value="HisRS-like_core"/>
    <property type="match status" value="1"/>
</dbReference>
<evidence type="ECO:0000256" key="4">
    <source>
        <dbReference type="ARBA" id="ARBA00047639"/>
    </source>
</evidence>
<dbReference type="PIRSF" id="PIRSF001549">
    <property type="entry name" value="His-tRNA_synth"/>
    <property type="match status" value="1"/>
</dbReference>
<dbReference type="InterPro" id="IPR015807">
    <property type="entry name" value="His-tRNA-ligase"/>
</dbReference>
<evidence type="ECO:0000313" key="8">
    <source>
        <dbReference type="EMBL" id="OQB71890.1"/>
    </source>
</evidence>
<comment type="subunit">
    <text evidence="5">Homodimer.</text>
</comment>
<dbReference type="InterPro" id="IPR036621">
    <property type="entry name" value="Anticodon-bd_dom_sf"/>
</dbReference>
<keyword evidence="5" id="KW-0963">Cytoplasm</keyword>
<comment type="caution">
    <text evidence="8">The sequence shown here is derived from an EMBL/GenBank/DDBJ whole genome shotgun (WGS) entry which is preliminary data.</text>
</comment>
<feature type="domain" description="Aminoacyl-transfer RNA synthetases class-II family profile" evidence="7">
    <location>
        <begin position="1"/>
        <end position="339"/>
    </location>
</feature>
<keyword evidence="5" id="KW-0067">ATP-binding</keyword>